<keyword evidence="9" id="KW-1185">Reference proteome</keyword>
<dbReference type="Pfam" id="PF25989">
    <property type="entry name" value="YknX_C"/>
    <property type="match status" value="1"/>
</dbReference>
<feature type="region of interest" description="Disordered" evidence="5">
    <location>
        <begin position="132"/>
        <end position="169"/>
    </location>
</feature>
<keyword evidence="3 4" id="KW-0175">Coiled coil</keyword>
<protein>
    <submittedName>
        <fullName evidence="8">RND family efflux transporter, MFP subunit</fullName>
    </submittedName>
</protein>
<dbReference type="EMBL" id="CM001486">
    <property type="protein sequence ID" value="EIW01317.1"/>
    <property type="molecule type" value="Genomic_DNA"/>
</dbReference>
<comment type="similarity">
    <text evidence="2">Belongs to the membrane fusion protein (MFP) (TC 8.A.1) family.</text>
</comment>
<feature type="domain" description="YknX-like beta-barrel" evidence="7">
    <location>
        <begin position="236"/>
        <end position="311"/>
    </location>
</feature>
<dbReference type="InterPro" id="IPR050465">
    <property type="entry name" value="UPF0194_transport"/>
</dbReference>
<dbReference type="HOGENOM" id="CLU_018816_14_5_9"/>
<dbReference type="Pfam" id="PF25990">
    <property type="entry name" value="Beta-barrel_YknX"/>
    <property type="match status" value="1"/>
</dbReference>
<dbReference type="InterPro" id="IPR058636">
    <property type="entry name" value="Beta-barrel_YknX"/>
</dbReference>
<dbReference type="GO" id="GO:0016020">
    <property type="term" value="C:membrane"/>
    <property type="evidence" value="ECO:0007669"/>
    <property type="project" value="InterPro"/>
</dbReference>
<gene>
    <name evidence="8" type="ORF">ThesiDRAFT1_2468</name>
</gene>
<sequence>MKNSVKTFLIVLVILAIVASTVYAISIKNKNSASTVEVNAAKVEKGDIVSLFSTTGVVESKSKQEYYILSPTKVLKVYVSVGDNVKKGDKLLELETQDLSIQYQIAQKQLEMAQMQLDALKKLKEKQSQQSQVAAQIPNTSLPQQLPSGESTVQQPSTSQIQTSSLSLDDQKKLQQKQVEIAELNLKNIKQNMYKQQKYVIAEFDGTVTIVNAKDNSYFTSSQFPAIAVEDLNNLQIALDVNPYDAVNLKEGQKAYIHFADKTFEGVVSKVSPTATKVITQTGGDNVVKVYVDLLNNDGTIKPGFNVDVDIKIGEKKDTIKVPSEAIVSDKNGNEFVYVVENGIAKQKKVKTGLASDLETEIISGVNVGEKVILNPTSSIEDGTKVSVKGGKD</sequence>
<dbReference type="InterPro" id="IPR058637">
    <property type="entry name" value="YknX-like_C"/>
</dbReference>
<dbReference type="PANTHER" id="PTHR32347:SF14">
    <property type="entry name" value="EFFLUX SYSTEM COMPONENT YKNX-RELATED"/>
    <property type="match status" value="1"/>
</dbReference>
<feature type="coiled-coil region" evidence="4">
    <location>
        <begin position="103"/>
        <end position="130"/>
    </location>
</feature>
<reference evidence="8 9" key="1">
    <citation type="submission" date="2012-02" db="EMBL/GenBank/DDBJ databases">
        <title>Improved High-Quality Draft sequence of Thermoanaerobacter siderophilus SR4.</title>
        <authorList>
            <consortium name="US DOE Joint Genome Institute"/>
            <person name="Lucas S."/>
            <person name="Han J."/>
            <person name="Lapidus A."/>
            <person name="Cheng J.-F."/>
            <person name="Goodwin L."/>
            <person name="Pitluck S."/>
            <person name="Peters L."/>
            <person name="Detter J.C."/>
            <person name="Han C."/>
            <person name="Tapia R."/>
            <person name="Land M."/>
            <person name="Hauser L."/>
            <person name="Kyrpides N."/>
            <person name="Ivanova N."/>
            <person name="Pagani I."/>
            <person name="Hemme C."/>
            <person name="Woyke T."/>
        </authorList>
    </citation>
    <scope>NUCLEOTIDE SEQUENCE [LARGE SCALE GENOMIC DNA]</scope>
    <source>
        <strain evidence="8 9">SR4</strain>
    </source>
</reference>
<accession>I9AH08</accession>
<feature type="compositionally biased region" description="Polar residues" evidence="5">
    <location>
        <begin position="133"/>
        <end position="153"/>
    </location>
</feature>
<feature type="compositionally biased region" description="Low complexity" evidence="5">
    <location>
        <begin position="154"/>
        <end position="168"/>
    </location>
</feature>
<evidence type="ECO:0000256" key="2">
    <source>
        <dbReference type="ARBA" id="ARBA00009477"/>
    </source>
</evidence>
<dbReference type="InterPro" id="IPR006143">
    <property type="entry name" value="RND_pump_MFP"/>
</dbReference>
<name>I9AH08_9THEO</name>
<dbReference type="GO" id="GO:0030313">
    <property type="term" value="C:cell envelope"/>
    <property type="evidence" value="ECO:0007669"/>
    <property type="project" value="UniProtKB-SubCell"/>
</dbReference>
<dbReference type="GO" id="GO:0022857">
    <property type="term" value="F:transmembrane transporter activity"/>
    <property type="evidence" value="ECO:0007669"/>
    <property type="project" value="InterPro"/>
</dbReference>
<evidence type="ECO:0000256" key="3">
    <source>
        <dbReference type="ARBA" id="ARBA00023054"/>
    </source>
</evidence>
<evidence type="ECO:0000259" key="7">
    <source>
        <dbReference type="Pfam" id="PF25990"/>
    </source>
</evidence>
<dbReference type="Gene3D" id="2.40.50.100">
    <property type="match status" value="1"/>
</dbReference>
<dbReference type="Gene3D" id="2.40.420.20">
    <property type="match status" value="1"/>
</dbReference>
<evidence type="ECO:0000256" key="5">
    <source>
        <dbReference type="SAM" id="MobiDB-lite"/>
    </source>
</evidence>
<organism evidence="8 9">
    <name type="scientific">Thermoanaerobacter siderophilus SR4</name>
    <dbReference type="NCBI Taxonomy" id="880478"/>
    <lineage>
        <taxon>Bacteria</taxon>
        <taxon>Bacillati</taxon>
        <taxon>Bacillota</taxon>
        <taxon>Clostridia</taxon>
        <taxon>Thermoanaerobacterales</taxon>
        <taxon>Thermoanaerobacteraceae</taxon>
        <taxon>Thermoanaerobacter</taxon>
    </lineage>
</organism>
<dbReference type="SUPFAM" id="SSF111369">
    <property type="entry name" value="HlyD-like secretion proteins"/>
    <property type="match status" value="1"/>
</dbReference>
<evidence type="ECO:0000313" key="9">
    <source>
        <dbReference type="Proteomes" id="UP000005110"/>
    </source>
</evidence>
<evidence type="ECO:0000313" key="8">
    <source>
        <dbReference type="EMBL" id="EIW01317.1"/>
    </source>
</evidence>
<feature type="domain" description="YknX-like C-terminal permuted SH3-like" evidence="6">
    <location>
        <begin position="320"/>
        <end position="388"/>
    </location>
</feature>
<dbReference type="AlphaFoldDB" id="I9AH08"/>
<evidence type="ECO:0000256" key="1">
    <source>
        <dbReference type="ARBA" id="ARBA00004196"/>
    </source>
</evidence>
<dbReference type="NCBIfam" id="TIGR01730">
    <property type="entry name" value="RND_mfp"/>
    <property type="match status" value="1"/>
</dbReference>
<dbReference type="PATRIC" id="fig|880478.3.peg.1469"/>
<comment type="subcellular location">
    <subcellularLocation>
        <location evidence="1">Cell envelope</location>
    </subcellularLocation>
</comment>
<proteinExistence type="inferred from homology"/>
<dbReference type="Gene3D" id="2.40.30.170">
    <property type="match status" value="1"/>
</dbReference>
<evidence type="ECO:0000256" key="4">
    <source>
        <dbReference type="SAM" id="Coils"/>
    </source>
</evidence>
<dbReference type="RefSeq" id="WP_006570484.1">
    <property type="nucleotide sequence ID" value="NZ_CM001486.1"/>
</dbReference>
<dbReference type="Proteomes" id="UP000005110">
    <property type="component" value="Chromosome"/>
</dbReference>
<evidence type="ECO:0000259" key="6">
    <source>
        <dbReference type="Pfam" id="PF25989"/>
    </source>
</evidence>
<dbReference type="PANTHER" id="PTHR32347">
    <property type="entry name" value="EFFLUX SYSTEM COMPONENT YKNX-RELATED"/>
    <property type="match status" value="1"/>
</dbReference>